<gene>
    <name evidence="1" type="ORF">E2C01_097463</name>
</gene>
<reference evidence="1 2" key="1">
    <citation type="submission" date="2019-05" db="EMBL/GenBank/DDBJ databases">
        <title>Another draft genome of Portunus trituberculatus and its Hox gene families provides insights of decapod evolution.</title>
        <authorList>
            <person name="Jeong J.-H."/>
            <person name="Song I."/>
            <person name="Kim S."/>
            <person name="Choi T."/>
            <person name="Kim D."/>
            <person name="Ryu S."/>
            <person name="Kim W."/>
        </authorList>
    </citation>
    <scope>NUCLEOTIDE SEQUENCE [LARGE SCALE GENOMIC DNA]</scope>
    <source>
        <tissue evidence="1">Muscle</tissue>
    </source>
</reference>
<protein>
    <submittedName>
        <fullName evidence="1">Uncharacterized protein</fullName>
    </submittedName>
</protein>
<dbReference type="AlphaFoldDB" id="A0A5B7K5S4"/>
<sequence>MPGHVDLGVWKKLDKKVSPYNTEQGQVTTQGEEGESLLRLGQHKASSLLVQYVNDFKYGSNTSQVTGDTRMGERALTIQSYEGIRRDLYKIIQWSSE</sequence>
<evidence type="ECO:0000313" key="2">
    <source>
        <dbReference type="Proteomes" id="UP000324222"/>
    </source>
</evidence>
<comment type="caution">
    <text evidence="1">The sequence shown here is derived from an EMBL/GenBank/DDBJ whole genome shotgun (WGS) entry which is preliminary data.</text>
</comment>
<proteinExistence type="predicted"/>
<dbReference type="Proteomes" id="UP000324222">
    <property type="component" value="Unassembled WGS sequence"/>
</dbReference>
<keyword evidence="2" id="KW-1185">Reference proteome</keyword>
<evidence type="ECO:0000313" key="1">
    <source>
        <dbReference type="EMBL" id="MPD01914.1"/>
    </source>
</evidence>
<name>A0A5B7K5S4_PORTR</name>
<organism evidence="1 2">
    <name type="scientific">Portunus trituberculatus</name>
    <name type="common">Swimming crab</name>
    <name type="synonym">Neptunus trituberculatus</name>
    <dbReference type="NCBI Taxonomy" id="210409"/>
    <lineage>
        <taxon>Eukaryota</taxon>
        <taxon>Metazoa</taxon>
        <taxon>Ecdysozoa</taxon>
        <taxon>Arthropoda</taxon>
        <taxon>Crustacea</taxon>
        <taxon>Multicrustacea</taxon>
        <taxon>Malacostraca</taxon>
        <taxon>Eumalacostraca</taxon>
        <taxon>Eucarida</taxon>
        <taxon>Decapoda</taxon>
        <taxon>Pleocyemata</taxon>
        <taxon>Brachyura</taxon>
        <taxon>Eubrachyura</taxon>
        <taxon>Portunoidea</taxon>
        <taxon>Portunidae</taxon>
        <taxon>Portuninae</taxon>
        <taxon>Portunus</taxon>
    </lineage>
</organism>
<accession>A0A5B7K5S4</accession>
<dbReference type="EMBL" id="VSRR010129102">
    <property type="protein sequence ID" value="MPD01914.1"/>
    <property type="molecule type" value="Genomic_DNA"/>
</dbReference>